<name>A0AAE1PLR0_9EUCA</name>
<dbReference type="Proteomes" id="UP001292094">
    <property type="component" value="Unassembled WGS sequence"/>
</dbReference>
<keyword evidence="2" id="KW-1185">Reference proteome</keyword>
<gene>
    <name evidence="1" type="ORF">Pmani_018303</name>
</gene>
<comment type="caution">
    <text evidence="1">The sequence shown here is derived from an EMBL/GenBank/DDBJ whole genome shotgun (WGS) entry which is preliminary data.</text>
</comment>
<sequence>MRMRGSVIKSTYEDQQVFVGGWVGPGSSSSTLSAIPILHHPHLSSTTHTCPPPPTPVLFHPHLSSTTLTCSPLPTPVYFHPHQFTSTHTSPLSLTPPL</sequence>
<organism evidence="1 2">
    <name type="scientific">Petrolisthes manimaculis</name>
    <dbReference type="NCBI Taxonomy" id="1843537"/>
    <lineage>
        <taxon>Eukaryota</taxon>
        <taxon>Metazoa</taxon>
        <taxon>Ecdysozoa</taxon>
        <taxon>Arthropoda</taxon>
        <taxon>Crustacea</taxon>
        <taxon>Multicrustacea</taxon>
        <taxon>Malacostraca</taxon>
        <taxon>Eumalacostraca</taxon>
        <taxon>Eucarida</taxon>
        <taxon>Decapoda</taxon>
        <taxon>Pleocyemata</taxon>
        <taxon>Anomura</taxon>
        <taxon>Galatheoidea</taxon>
        <taxon>Porcellanidae</taxon>
        <taxon>Petrolisthes</taxon>
    </lineage>
</organism>
<evidence type="ECO:0000313" key="2">
    <source>
        <dbReference type="Proteomes" id="UP001292094"/>
    </source>
</evidence>
<accession>A0AAE1PLR0</accession>
<dbReference type="AlphaFoldDB" id="A0AAE1PLR0"/>
<dbReference type="EMBL" id="JAWZYT010001674">
    <property type="protein sequence ID" value="KAK4310106.1"/>
    <property type="molecule type" value="Genomic_DNA"/>
</dbReference>
<protein>
    <submittedName>
        <fullName evidence="1">Uncharacterized protein</fullName>
    </submittedName>
</protein>
<reference evidence="1" key="1">
    <citation type="submission" date="2023-11" db="EMBL/GenBank/DDBJ databases">
        <title>Genome assemblies of two species of porcelain crab, Petrolisthes cinctipes and Petrolisthes manimaculis (Anomura: Porcellanidae).</title>
        <authorList>
            <person name="Angst P."/>
        </authorList>
    </citation>
    <scope>NUCLEOTIDE SEQUENCE</scope>
    <source>
        <strain evidence="1">PB745_02</strain>
        <tissue evidence="1">Gill</tissue>
    </source>
</reference>
<evidence type="ECO:0000313" key="1">
    <source>
        <dbReference type="EMBL" id="KAK4310106.1"/>
    </source>
</evidence>
<proteinExistence type="predicted"/>